<evidence type="ECO:0000256" key="5">
    <source>
        <dbReference type="ARBA" id="ARBA00022792"/>
    </source>
</evidence>
<keyword evidence="7 9" id="KW-0496">Mitochondrion</keyword>
<dbReference type="OrthoDB" id="67388at2759"/>
<evidence type="ECO:0000256" key="3">
    <source>
        <dbReference type="ARBA" id="ARBA00022547"/>
    </source>
</evidence>
<keyword evidence="5 9" id="KW-0999">Mitochondrion inner membrane</keyword>
<dbReference type="Gene3D" id="1.20.5.2210">
    <property type="match status" value="1"/>
</dbReference>
<reference evidence="11" key="1">
    <citation type="submission" date="2025-08" db="UniProtKB">
        <authorList>
            <consortium name="RefSeq"/>
        </authorList>
    </citation>
    <scope>IDENTIFICATION</scope>
    <source>
        <strain evidence="11">Ishihara</strain>
        <tissue evidence="11">Whole body</tissue>
    </source>
</reference>
<dbReference type="RefSeq" id="XP_022834330.1">
    <property type="nucleotide sequence ID" value="XM_022978562.1"/>
</dbReference>
<dbReference type="PANTHER" id="PTHR12733:SF3">
    <property type="entry name" value="ATP SYNTHASE F(0) COMPLEX SUBUNIT B1, MITOCHONDRIAL"/>
    <property type="match status" value="1"/>
</dbReference>
<evidence type="ECO:0000256" key="9">
    <source>
        <dbReference type="RuleBase" id="RU368017"/>
    </source>
</evidence>
<gene>
    <name evidence="11" type="primary">LOC111362044</name>
</gene>
<dbReference type="AlphaFoldDB" id="A0A9J7ESD7"/>
<dbReference type="InterPro" id="IPR008688">
    <property type="entry name" value="ATP_synth_Bsub_B/MI25"/>
</dbReference>
<name>A0A9J7ESD7_SPOLT</name>
<evidence type="ECO:0000256" key="2">
    <source>
        <dbReference type="ARBA" id="ARBA00022448"/>
    </source>
</evidence>
<dbReference type="Proteomes" id="UP000301870">
    <property type="component" value="Unplaced"/>
</dbReference>
<comment type="function">
    <text evidence="9">Subunit b, of the mitochondrial membrane ATP synthase complex (F(1)F(0) ATP synthase or Complex V) that produces ATP from ADP in the presence of a proton gradient across the membrane which is generated by electron transport complexes of the respiratory chain. ATP synthase complex consist of a soluble F(1) head domain - the catalytic core - and a membrane F(1) domain - the membrane proton channel. These two domains are linked by a central stalk rotating inside the F(1) region and a stationary peripheral stalk. During catalysis, ATP synthesis in the catalytic domain of F(1) is coupled via a rotary mechanism of the central stalk subunits to proton translocation. In vivo, can only synthesize ATP although its ATP hydrolase activity can be activated artificially in vitro. Part of the complex F(0) domain. Part of the complex F(0) domain and the peripheric stalk, which acts as a stator to hold the catalytic alpha(3)beta(3) subcomplex and subunit a/ATP6 static relative to the rotary elements.</text>
</comment>
<keyword evidence="2 9" id="KW-0813">Transport</keyword>
<dbReference type="GeneID" id="111362044"/>
<comment type="similarity">
    <text evidence="1 9">Belongs to the eukaryotic ATPase B chain family.</text>
</comment>
<dbReference type="KEGG" id="sliu:111362044"/>
<evidence type="ECO:0000256" key="1">
    <source>
        <dbReference type="ARBA" id="ARBA00007479"/>
    </source>
</evidence>
<organism evidence="10 11">
    <name type="scientific">Spodoptera litura</name>
    <name type="common">Asian cotton leafworm</name>
    <dbReference type="NCBI Taxonomy" id="69820"/>
    <lineage>
        <taxon>Eukaryota</taxon>
        <taxon>Metazoa</taxon>
        <taxon>Ecdysozoa</taxon>
        <taxon>Arthropoda</taxon>
        <taxon>Hexapoda</taxon>
        <taxon>Insecta</taxon>
        <taxon>Pterygota</taxon>
        <taxon>Neoptera</taxon>
        <taxon>Endopterygota</taxon>
        <taxon>Lepidoptera</taxon>
        <taxon>Glossata</taxon>
        <taxon>Ditrysia</taxon>
        <taxon>Noctuoidea</taxon>
        <taxon>Noctuidae</taxon>
        <taxon>Amphipyrinae</taxon>
        <taxon>Spodoptera</taxon>
    </lineage>
</organism>
<evidence type="ECO:0000313" key="11">
    <source>
        <dbReference type="RefSeq" id="XP_022834330.1"/>
    </source>
</evidence>
<proteinExistence type="inferred from homology"/>
<evidence type="ECO:0000256" key="7">
    <source>
        <dbReference type="ARBA" id="ARBA00023128"/>
    </source>
</evidence>
<comment type="subcellular location">
    <subcellularLocation>
        <location evidence="9">Mitochondrion</location>
    </subcellularLocation>
    <subcellularLocation>
        <location evidence="9">Mitochondrion inner membrane</location>
    </subcellularLocation>
</comment>
<accession>A0A9J7ESD7</accession>
<dbReference type="InterPro" id="IPR013837">
    <property type="entry name" value="ATP_synth_F0_suB"/>
</dbReference>
<keyword evidence="10" id="KW-1185">Reference proteome</keyword>
<dbReference type="GO" id="GO:0046933">
    <property type="term" value="F:proton-transporting ATP synthase activity, rotational mechanism"/>
    <property type="evidence" value="ECO:0007669"/>
    <property type="project" value="TreeGrafter"/>
</dbReference>
<evidence type="ECO:0000256" key="8">
    <source>
        <dbReference type="ARBA" id="ARBA00023136"/>
    </source>
</evidence>
<sequence length="286" mass="32649">MLGRQIVSFSIELNPKLFAPLVVPHTQTHAANCPVSKSGRCPGTGDVKQGETKTVPMKHGPVTMCNSSGDDGSPGTGQKRAIRPGKVRLGFIPEEWFGFLKPMTGVTGPYFLMIGLANYLVSKEIFVMEHEYYMGISQFIMVYFAVTKFGPQLAVYLDKEVDDFTNDLEKTRTDELNFHKNIIKDSETAIWRAMGQKDLMQAKKENIAVQLEAIYRERAMMVYQRVRGRLDYHVRKQRTVNRVKQKWMVQWILNNVEKAIDADFKKRAMESALRQLTALAEQMPHK</sequence>
<evidence type="ECO:0000256" key="4">
    <source>
        <dbReference type="ARBA" id="ARBA00022781"/>
    </source>
</evidence>
<keyword evidence="8 9" id="KW-0472">Membrane</keyword>
<protein>
    <recommendedName>
        <fullName evidence="9">ATP synthase subunit b</fullName>
    </recommendedName>
</protein>
<keyword evidence="3 9" id="KW-0138">CF(0)</keyword>
<comment type="subunit">
    <text evidence="9">F-type ATPases have 2 components, CF(1) - the catalytic core - and CF(0) - the membrane proton channel. CF(1) and CF(0) have multiple subunits.</text>
</comment>
<dbReference type="SUPFAM" id="SSF161060">
    <property type="entry name" value="ATP synthase B chain-like"/>
    <property type="match status" value="1"/>
</dbReference>
<dbReference type="GO" id="GO:0005743">
    <property type="term" value="C:mitochondrial inner membrane"/>
    <property type="evidence" value="ECO:0007669"/>
    <property type="project" value="UniProtKB-SubCell"/>
</dbReference>
<evidence type="ECO:0000256" key="6">
    <source>
        <dbReference type="ARBA" id="ARBA00023065"/>
    </source>
</evidence>
<keyword evidence="6 9" id="KW-0406">Ion transport</keyword>
<keyword evidence="4 9" id="KW-0375">Hydrogen ion transport</keyword>
<dbReference type="GO" id="GO:0045259">
    <property type="term" value="C:proton-transporting ATP synthase complex"/>
    <property type="evidence" value="ECO:0007669"/>
    <property type="project" value="UniProtKB-KW"/>
</dbReference>
<evidence type="ECO:0000313" key="10">
    <source>
        <dbReference type="Proteomes" id="UP000301870"/>
    </source>
</evidence>
<dbReference type="Pfam" id="PF05405">
    <property type="entry name" value="Mt_ATP-synt_B"/>
    <property type="match status" value="1"/>
</dbReference>
<dbReference type="PANTHER" id="PTHR12733">
    <property type="entry name" value="MITOCHONDRIAL ATP SYNTHASE B CHAIN"/>
    <property type="match status" value="1"/>
</dbReference>